<keyword evidence="2" id="KW-0229">DNA integration</keyword>
<proteinExistence type="inferred from homology"/>
<evidence type="ECO:0000313" key="7">
    <source>
        <dbReference type="Proteomes" id="UP000269157"/>
    </source>
</evidence>
<evidence type="ECO:0000313" key="6">
    <source>
        <dbReference type="EMBL" id="RLJ51537.1"/>
    </source>
</evidence>
<organism evidence="6 7">
    <name type="scientific">Litoreibacter meonggei</name>
    <dbReference type="NCBI Taxonomy" id="1049199"/>
    <lineage>
        <taxon>Bacteria</taxon>
        <taxon>Pseudomonadati</taxon>
        <taxon>Pseudomonadota</taxon>
        <taxon>Alphaproteobacteria</taxon>
        <taxon>Rhodobacterales</taxon>
        <taxon>Roseobacteraceae</taxon>
        <taxon>Litoreibacter</taxon>
    </lineage>
</organism>
<protein>
    <submittedName>
        <fullName evidence="6">Integrase</fullName>
    </submittedName>
</protein>
<sequence>MAALGGKLTKKLVENLGPGRHGDGNGLYLVVDPSGARRWIVRVVVKGQKNKKGAPLRTDFGLGGADIVTINQARDRALEYRRMAKQGLNPRFTATREIPTFEEVAQQVHIERMPTWKNPKHGQQWINTLRDYAFPKIGRMPIDSIGQPEVLMCLSPIWTEKHETARRLSQRIKIVLDVARSKGFRSGENPVTAIKDAQVLPRVSAKPKHHKAVRWQNMPGLFEVLSTRDGMAAKALMFTALSAARTTEVLEMRWDELDVEARLWTCPAERMKTGVEHRVPLTSPMHSIVEDLRAMNSEFVFEGQKRNRPLSNMSMLMLLRRVTKGDATVHGLRSTFRDWASEVANAPREVAEMCLAHRVGSDVERAYARSDLLDKRRALMERWSEFITSDQNAGKQPC</sequence>
<comment type="similarity">
    <text evidence="1">Belongs to the 'phage' integrase family.</text>
</comment>
<dbReference type="InterPro" id="IPR050808">
    <property type="entry name" value="Phage_Integrase"/>
</dbReference>
<dbReference type="Proteomes" id="UP000269157">
    <property type="component" value="Unassembled WGS sequence"/>
</dbReference>
<keyword evidence="3" id="KW-0238">DNA-binding</keyword>
<dbReference type="InterPro" id="IPR038488">
    <property type="entry name" value="Integrase_DNA-bd_sf"/>
</dbReference>
<dbReference type="InterPro" id="IPR011010">
    <property type="entry name" value="DNA_brk_join_enz"/>
</dbReference>
<dbReference type="Gene3D" id="1.10.443.10">
    <property type="entry name" value="Intergrase catalytic core"/>
    <property type="match status" value="1"/>
</dbReference>
<dbReference type="InterPro" id="IPR013762">
    <property type="entry name" value="Integrase-like_cat_sf"/>
</dbReference>
<dbReference type="Gene3D" id="1.10.150.130">
    <property type="match status" value="1"/>
</dbReference>
<dbReference type="GO" id="GO:0006310">
    <property type="term" value="P:DNA recombination"/>
    <property type="evidence" value="ECO:0007669"/>
    <property type="project" value="UniProtKB-KW"/>
</dbReference>
<dbReference type="OrthoDB" id="9795573at2"/>
<dbReference type="InterPro" id="IPR053876">
    <property type="entry name" value="Phage_int_M"/>
</dbReference>
<dbReference type="GO" id="GO:0003677">
    <property type="term" value="F:DNA binding"/>
    <property type="evidence" value="ECO:0007669"/>
    <property type="project" value="UniProtKB-KW"/>
</dbReference>
<dbReference type="Gene3D" id="3.30.160.390">
    <property type="entry name" value="Integrase, DNA-binding domain"/>
    <property type="match status" value="1"/>
</dbReference>
<dbReference type="AlphaFoldDB" id="A0A497W8J5"/>
<keyword evidence="4" id="KW-0233">DNA recombination</keyword>
<accession>A0A497W8J5</accession>
<reference evidence="6 7" key="1">
    <citation type="submission" date="2018-10" db="EMBL/GenBank/DDBJ databases">
        <title>Genomic Encyclopedia of Archaeal and Bacterial Type Strains, Phase II (KMG-II): from individual species to whole genera.</title>
        <authorList>
            <person name="Goeker M."/>
        </authorList>
    </citation>
    <scope>NUCLEOTIDE SEQUENCE [LARGE SCALE GENOMIC DNA]</scope>
    <source>
        <strain evidence="6 7">DSM 29466</strain>
    </source>
</reference>
<dbReference type="Pfam" id="PF13356">
    <property type="entry name" value="Arm-DNA-bind_3"/>
    <property type="match status" value="1"/>
</dbReference>
<dbReference type="Pfam" id="PF22022">
    <property type="entry name" value="Phage_int_M"/>
    <property type="match status" value="1"/>
</dbReference>
<evidence type="ECO:0000256" key="4">
    <source>
        <dbReference type="ARBA" id="ARBA00023172"/>
    </source>
</evidence>
<dbReference type="GO" id="GO:0015074">
    <property type="term" value="P:DNA integration"/>
    <property type="evidence" value="ECO:0007669"/>
    <property type="project" value="UniProtKB-KW"/>
</dbReference>
<name>A0A497W8J5_9RHOB</name>
<keyword evidence="7" id="KW-1185">Reference proteome</keyword>
<evidence type="ECO:0000256" key="1">
    <source>
        <dbReference type="ARBA" id="ARBA00008857"/>
    </source>
</evidence>
<gene>
    <name evidence="6" type="ORF">BCF46_1750</name>
</gene>
<dbReference type="InterPro" id="IPR002104">
    <property type="entry name" value="Integrase_catalytic"/>
</dbReference>
<dbReference type="CDD" id="cd00801">
    <property type="entry name" value="INT_P4_C"/>
    <property type="match status" value="1"/>
</dbReference>
<feature type="domain" description="Tyr recombinase" evidence="5">
    <location>
        <begin position="208"/>
        <end position="380"/>
    </location>
</feature>
<evidence type="ECO:0000256" key="3">
    <source>
        <dbReference type="ARBA" id="ARBA00023125"/>
    </source>
</evidence>
<dbReference type="InterPro" id="IPR025166">
    <property type="entry name" value="Integrase_DNA_bind_dom"/>
</dbReference>
<dbReference type="InterPro" id="IPR010998">
    <property type="entry name" value="Integrase_recombinase_N"/>
</dbReference>
<evidence type="ECO:0000259" key="5">
    <source>
        <dbReference type="PROSITE" id="PS51898"/>
    </source>
</evidence>
<dbReference type="EMBL" id="RCCE01000003">
    <property type="protein sequence ID" value="RLJ51537.1"/>
    <property type="molecule type" value="Genomic_DNA"/>
</dbReference>
<dbReference type="PANTHER" id="PTHR30629">
    <property type="entry name" value="PROPHAGE INTEGRASE"/>
    <property type="match status" value="1"/>
</dbReference>
<dbReference type="PROSITE" id="PS51898">
    <property type="entry name" value="TYR_RECOMBINASE"/>
    <property type="match status" value="1"/>
</dbReference>
<dbReference type="RefSeq" id="WP_121023348.1">
    <property type="nucleotide sequence ID" value="NZ_RCCE01000003.1"/>
</dbReference>
<dbReference type="Pfam" id="PF00589">
    <property type="entry name" value="Phage_integrase"/>
    <property type="match status" value="1"/>
</dbReference>
<dbReference type="SUPFAM" id="SSF56349">
    <property type="entry name" value="DNA breaking-rejoining enzymes"/>
    <property type="match status" value="1"/>
</dbReference>
<dbReference type="PANTHER" id="PTHR30629:SF2">
    <property type="entry name" value="PROPHAGE INTEGRASE INTS-RELATED"/>
    <property type="match status" value="1"/>
</dbReference>
<evidence type="ECO:0000256" key="2">
    <source>
        <dbReference type="ARBA" id="ARBA00022908"/>
    </source>
</evidence>
<comment type="caution">
    <text evidence="6">The sequence shown here is derived from an EMBL/GenBank/DDBJ whole genome shotgun (WGS) entry which is preliminary data.</text>
</comment>